<proteinExistence type="predicted"/>
<name>A0ABV6YXE6_UNCC1</name>
<dbReference type="EMBL" id="JBHPBY010000131">
    <property type="protein sequence ID" value="MFC1850879.1"/>
    <property type="molecule type" value="Genomic_DNA"/>
</dbReference>
<reference evidence="1 2" key="1">
    <citation type="submission" date="2024-09" db="EMBL/GenBank/DDBJ databases">
        <title>Laminarin stimulates single cell rates of sulfate reduction while oxygen inhibits transcriptomic activity in coastal marine sediment.</title>
        <authorList>
            <person name="Lindsay M."/>
            <person name="Orcutt B."/>
            <person name="Emerson D."/>
            <person name="Stepanauskas R."/>
            <person name="D'Angelo T."/>
        </authorList>
    </citation>
    <scope>NUCLEOTIDE SEQUENCE [LARGE SCALE GENOMIC DNA]</scope>
    <source>
        <strain evidence="1">SAG AM-311-K15</strain>
    </source>
</reference>
<sequence length="121" mass="14561">MWLFTIYGMYSATMSEKDRDIVKVRARNAQHLKNLINRFPVKLKKHSTIHTDVGTDYHARLFVPKNVWADIVTQLTLDVDYSNFKDRAYRQVSKTRDNEYNTLLHQIWEFSYRYQNEVIDN</sequence>
<comment type="caution">
    <text evidence="1">The sequence shown here is derived from an EMBL/GenBank/DDBJ whole genome shotgun (WGS) entry which is preliminary data.</text>
</comment>
<protein>
    <recommendedName>
        <fullName evidence="3">Transposase</fullName>
    </recommendedName>
</protein>
<organism evidence="1 2">
    <name type="scientific">candidate division CSSED10-310 bacterium</name>
    <dbReference type="NCBI Taxonomy" id="2855610"/>
    <lineage>
        <taxon>Bacteria</taxon>
        <taxon>Bacteria division CSSED10-310</taxon>
    </lineage>
</organism>
<gene>
    <name evidence="1" type="ORF">ACFL27_11855</name>
</gene>
<evidence type="ECO:0008006" key="3">
    <source>
        <dbReference type="Google" id="ProtNLM"/>
    </source>
</evidence>
<evidence type="ECO:0000313" key="1">
    <source>
        <dbReference type="EMBL" id="MFC1850879.1"/>
    </source>
</evidence>
<keyword evidence="2" id="KW-1185">Reference proteome</keyword>
<evidence type="ECO:0000313" key="2">
    <source>
        <dbReference type="Proteomes" id="UP001594351"/>
    </source>
</evidence>
<accession>A0ABV6YXE6</accession>
<dbReference type="Proteomes" id="UP001594351">
    <property type="component" value="Unassembled WGS sequence"/>
</dbReference>